<dbReference type="CDD" id="cd00761">
    <property type="entry name" value="Glyco_tranf_GTA_type"/>
    <property type="match status" value="1"/>
</dbReference>
<evidence type="ECO:0000259" key="2">
    <source>
        <dbReference type="Pfam" id="PF00535"/>
    </source>
</evidence>
<protein>
    <submittedName>
        <fullName evidence="3">Glycosyltransferase</fullName>
    </submittedName>
</protein>
<dbReference type="InterPro" id="IPR001173">
    <property type="entry name" value="Glyco_trans_2-like"/>
</dbReference>
<keyword evidence="1" id="KW-1133">Transmembrane helix</keyword>
<reference evidence="3" key="2">
    <citation type="journal article" date="2021" name="PeerJ">
        <title>Extensive microbial diversity within the chicken gut microbiome revealed by metagenomics and culture.</title>
        <authorList>
            <person name="Gilroy R."/>
            <person name="Ravi A."/>
            <person name="Getino M."/>
            <person name="Pursley I."/>
            <person name="Horton D.L."/>
            <person name="Alikhan N.F."/>
            <person name="Baker D."/>
            <person name="Gharbi K."/>
            <person name="Hall N."/>
            <person name="Watson M."/>
            <person name="Adriaenssens E.M."/>
            <person name="Foster-Nyarko E."/>
            <person name="Jarju S."/>
            <person name="Secka A."/>
            <person name="Antonio M."/>
            <person name="Oren A."/>
            <person name="Chaudhuri R.R."/>
            <person name="La Ragione R."/>
            <person name="Hildebrand F."/>
            <person name="Pallen M.J."/>
        </authorList>
    </citation>
    <scope>NUCLEOTIDE SEQUENCE</scope>
    <source>
        <strain evidence="3">B1-3475</strain>
    </source>
</reference>
<name>A0A9D9HKH0_9BACT</name>
<feature type="domain" description="Glycosyltransferase 2-like" evidence="2">
    <location>
        <begin position="65"/>
        <end position="128"/>
    </location>
</feature>
<dbReference type="Gene3D" id="3.90.550.10">
    <property type="entry name" value="Spore Coat Polysaccharide Biosynthesis Protein SpsA, Chain A"/>
    <property type="match status" value="1"/>
</dbReference>
<dbReference type="InterPro" id="IPR029044">
    <property type="entry name" value="Nucleotide-diphossugar_trans"/>
</dbReference>
<sequence>MRLEESEKYTAVIRTLGTAGQKYIRLLDSLNAQTLPPEDIIVYIADGYKIPEGTPGNERYVYVKKGMVAQRALDYAEVTTDIMLFLDDDVCLEPDAVEEMLNALRTSGADVVSPDTFRNSARSTSGKIIMALTGRMRPRKDDGKWAYKVMRNGGYSYNTSPSQKIYLSQTNAGPCFLCRKEDFLKIRFEEESWLDEVPYAQGDDQAMFYKMYLYGLKEITLFTDKVVHLDAGTAMNGTDRDRMRIYADFRFKTIFWKRFIYGREQSAAWRLVDIICIGSSFVASLAVSFLKFRWGIMRIKWKGIKDGFRCNIPPYLKR</sequence>
<evidence type="ECO:0000313" key="3">
    <source>
        <dbReference type="EMBL" id="MBO8455504.1"/>
    </source>
</evidence>
<organism evidence="3 4">
    <name type="scientific">Candidatus Cryptobacteroides intestinigallinarum</name>
    <dbReference type="NCBI Taxonomy" id="2840767"/>
    <lineage>
        <taxon>Bacteria</taxon>
        <taxon>Pseudomonadati</taxon>
        <taxon>Bacteroidota</taxon>
        <taxon>Bacteroidia</taxon>
        <taxon>Bacteroidales</taxon>
        <taxon>Candidatus Cryptobacteroides</taxon>
    </lineage>
</organism>
<evidence type="ECO:0000256" key="1">
    <source>
        <dbReference type="SAM" id="Phobius"/>
    </source>
</evidence>
<accession>A0A9D9HKH0</accession>
<dbReference type="SUPFAM" id="SSF53448">
    <property type="entry name" value="Nucleotide-diphospho-sugar transferases"/>
    <property type="match status" value="1"/>
</dbReference>
<dbReference type="Proteomes" id="UP000823617">
    <property type="component" value="Unassembled WGS sequence"/>
</dbReference>
<feature type="transmembrane region" description="Helical" evidence="1">
    <location>
        <begin position="267"/>
        <end position="290"/>
    </location>
</feature>
<dbReference type="Pfam" id="PF00535">
    <property type="entry name" value="Glycos_transf_2"/>
    <property type="match status" value="1"/>
</dbReference>
<gene>
    <name evidence="3" type="ORF">IAC08_03765</name>
</gene>
<reference evidence="3" key="1">
    <citation type="submission" date="2020-10" db="EMBL/GenBank/DDBJ databases">
        <authorList>
            <person name="Gilroy R."/>
        </authorList>
    </citation>
    <scope>NUCLEOTIDE SEQUENCE</scope>
    <source>
        <strain evidence="3">B1-3475</strain>
    </source>
</reference>
<dbReference type="AlphaFoldDB" id="A0A9D9HKH0"/>
<keyword evidence="1" id="KW-0472">Membrane</keyword>
<comment type="caution">
    <text evidence="3">The sequence shown here is derived from an EMBL/GenBank/DDBJ whole genome shotgun (WGS) entry which is preliminary data.</text>
</comment>
<dbReference type="EMBL" id="JADIMK010000038">
    <property type="protein sequence ID" value="MBO8455504.1"/>
    <property type="molecule type" value="Genomic_DNA"/>
</dbReference>
<proteinExistence type="predicted"/>
<evidence type="ECO:0000313" key="4">
    <source>
        <dbReference type="Proteomes" id="UP000823617"/>
    </source>
</evidence>
<keyword evidence="1" id="KW-0812">Transmembrane</keyword>